<keyword evidence="2" id="KW-0732">Signal</keyword>
<keyword evidence="4" id="KW-1185">Reference proteome</keyword>
<dbReference type="Proteomes" id="UP000694930">
    <property type="component" value="Chromosome 8"/>
</dbReference>
<dbReference type="RefSeq" id="XP_027774605.1">
    <property type="nucleotide sequence ID" value="XM_027918804.1"/>
</dbReference>
<name>A0ABM1VFT7_SOLPN</name>
<feature type="chain" id="PRO_5045023407" evidence="2">
    <location>
        <begin position="31"/>
        <end position="191"/>
    </location>
</feature>
<evidence type="ECO:0000313" key="5">
    <source>
        <dbReference type="RefSeq" id="XP_027774605.1"/>
    </source>
</evidence>
<evidence type="ECO:0000313" key="7">
    <source>
        <dbReference type="RefSeq" id="XP_027774607.1"/>
    </source>
</evidence>
<dbReference type="RefSeq" id="XP_027774608.1">
    <property type="nucleotide sequence ID" value="XM_027918807.1"/>
</dbReference>
<evidence type="ECO:0000259" key="3">
    <source>
        <dbReference type="Pfam" id="PF14569"/>
    </source>
</evidence>
<dbReference type="InterPro" id="IPR027934">
    <property type="entry name" value="CES_Znf_RING"/>
</dbReference>
<feature type="signal peptide" evidence="2">
    <location>
        <begin position="1"/>
        <end position="30"/>
    </location>
</feature>
<gene>
    <name evidence="5 6 7 8" type="primary">LOC107027135</name>
</gene>
<sequence length="191" mass="21828">MLTFHLVLLVDLLVFLLEFLSKSLVMLVLGLTVESDIFVAAKSGFPVGRPCYYYERREETQQCPQCKTRYKCLKGSPTVAGDEDEEDIDDIDHDSKVDDEQYKNRNIVETILHGKMQVTGEFPISNHGNGEQTLQSQLHKRILPYPSSESGSARWDHKKEGGWKERMEELKLQQGHAGQDYDDFADVDMSI</sequence>
<organism evidence="4 5">
    <name type="scientific">Solanum pennellii</name>
    <name type="common">Tomato</name>
    <name type="synonym">Lycopersicon pennellii</name>
    <dbReference type="NCBI Taxonomy" id="28526"/>
    <lineage>
        <taxon>Eukaryota</taxon>
        <taxon>Viridiplantae</taxon>
        <taxon>Streptophyta</taxon>
        <taxon>Embryophyta</taxon>
        <taxon>Tracheophyta</taxon>
        <taxon>Spermatophyta</taxon>
        <taxon>Magnoliopsida</taxon>
        <taxon>eudicotyledons</taxon>
        <taxon>Gunneridae</taxon>
        <taxon>Pentapetalae</taxon>
        <taxon>asterids</taxon>
        <taxon>lamiids</taxon>
        <taxon>Solanales</taxon>
        <taxon>Solanaceae</taxon>
        <taxon>Solanoideae</taxon>
        <taxon>Solaneae</taxon>
        <taxon>Solanum</taxon>
        <taxon>Solanum subgen. Lycopersicon</taxon>
    </lineage>
</organism>
<dbReference type="SUPFAM" id="SSF57850">
    <property type="entry name" value="RING/U-box"/>
    <property type="match status" value="1"/>
</dbReference>
<dbReference type="GeneID" id="107027135"/>
<feature type="compositionally biased region" description="Acidic residues" evidence="1">
    <location>
        <begin position="180"/>
        <end position="191"/>
    </location>
</feature>
<accession>A0ABM1VFT7</accession>
<reference evidence="5 6" key="2">
    <citation type="submission" date="2025-05" db="UniProtKB">
        <authorList>
            <consortium name="RefSeq"/>
        </authorList>
    </citation>
    <scope>IDENTIFICATION</scope>
</reference>
<evidence type="ECO:0000313" key="6">
    <source>
        <dbReference type="RefSeq" id="XP_027774606.1"/>
    </source>
</evidence>
<feature type="domain" description="Cellulose synthase RING-type zinc finger" evidence="3">
    <location>
        <begin position="30"/>
        <end position="87"/>
    </location>
</feature>
<proteinExistence type="predicted"/>
<evidence type="ECO:0000256" key="1">
    <source>
        <dbReference type="SAM" id="MobiDB-lite"/>
    </source>
</evidence>
<feature type="region of interest" description="Disordered" evidence="1">
    <location>
        <begin position="166"/>
        <end position="191"/>
    </location>
</feature>
<dbReference type="RefSeq" id="XP_027774606.1">
    <property type="nucleotide sequence ID" value="XM_027918805.1"/>
</dbReference>
<evidence type="ECO:0000256" key="2">
    <source>
        <dbReference type="SAM" id="SignalP"/>
    </source>
</evidence>
<evidence type="ECO:0000313" key="4">
    <source>
        <dbReference type="Proteomes" id="UP000694930"/>
    </source>
</evidence>
<dbReference type="InterPro" id="IPR013083">
    <property type="entry name" value="Znf_RING/FYVE/PHD"/>
</dbReference>
<dbReference type="Gene3D" id="3.30.40.10">
    <property type="entry name" value="Zinc/RING finger domain, C3HC4 (zinc finger)"/>
    <property type="match status" value="1"/>
</dbReference>
<protein>
    <submittedName>
        <fullName evidence="5 6">Cellulose synthase A catalytic subunit 9 [UDP-forming]-like</fullName>
    </submittedName>
</protein>
<dbReference type="Pfam" id="PF14569">
    <property type="entry name" value="zf-UDP"/>
    <property type="match status" value="1"/>
</dbReference>
<evidence type="ECO:0000313" key="8">
    <source>
        <dbReference type="RefSeq" id="XP_027774608.1"/>
    </source>
</evidence>
<reference evidence="4" key="1">
    <citation type="journal article" date="2014" name="Nat. Genet.">
        <title>The genome of the stress-tolerant wild tomato species Solanum pennellii.</title>
        <authorList>
            <person name="Bolger A."/>
            <person name="Scossa F."/>
            <person name="Bolger M.E."/>
            <person name="Lanz C."/>
            <person name="Maumus F."/>
            <person name="Tohge T."/>
            <person name="Quesneville H."/>
            <person name="Alseekh S."/>
            <person name="Sorensen I."/>
            <person name="Lichtenstein G."/>
            <person name="Fich E.A."/>
            <person name="Conte M."/>
            <person name="Keller H."/>
            <person name="Schneeberger K."/>
            <person name="Schwacke R."/>
            <person name="Ofner I."/>
            <person name="Vrebalov J."/>
            <person name="Xu Y."/>
            <person name="Osorio S."/>
            <person name="Aflitos S.A."/>
            <person name="Schijlen E."/>
            <person name="Jimenez-Gomez J.M."/>
            <person name="Ryngajllo M."/>
            <person name="Kimura S."/>
            <person name="Kumar R."/>
            <person name="Koenig D."/>
            <person name="Headland L.R."/>
            <person name="Maloof J.N."/>
            <person name="Sinha N."/>
            <person name="van Ham R.C."/>
            <person name="Lankhorst R.K."/>
            <person name="Mao L."/>
            <person name="Vogel A."/>
            <person name="Arsova B."/>
            <person name="Panstruga R."/>
            <person name="Fei Z."/>
            <person name="Rose J.K."/>
            <person name="Zamir D."/>
            <person name="Carrari F."/>
            <person name="Giovannoni J.J."/>
            <person name="Weigel D."/>
            <person name="Usadel B."/>
            <person name="Fernie A.R."/>
        </authorList>
    </citation>
    <scope>NUCLEOTIDE SEQUENCE [LARGE SCALE GENOMIC DNA]</scope>
</reference>
<dbReference type="RefSeq" id="XP_027774607.1">
    <property type="nucleotide sequence ID" value="XM_027918806.1"/>
</dbReference>